<gene>
    <name evidence="3" type="ORF">FOB60_000591</name>
</gene>
<evidence type="ECO:0000313" key="3">
    <source>
        <dbReference type="EMBL" id="KAF6059009.1"/>
    </source>
</evidence>
<dbReference type="Gene3D" id="2.30.110.10">
    <property type="entry name" value="Electron Transport, Fmn-binding Protein, Chain A"/>
    <property type="match status" value="1"/>
</dbReference>
<feature type="signal peptide" evidence="1">
    <location>
        <begin position="1"/>
        <end position="16"/>
    </location>
</feature>
<dbReference type="PANTHER" id="PTHR37273">
    <property type="entry name" value="CHROMOSOME 8, WHOLE GENOME SHOTGUN SEQUENCE"/>
    <property type="match status" value="1"/>
</dbReference>
<dbReference type="PANTHER" id="PTHR37273:SF1">
    <property type="entry name" value="ADL397C-AP"/>
    <property type="match status" value="1"/>
</dbReference>
<dbReference type="Pfam" id="PF13883">
    <property type="entry name" value="CREG_beta-barrel"/>
    <property type="match status" value="1"/>
</dbReference>
<feature type="domain" description="CREG-like beta-barrel" evidence="2">
    <location>
        <begin position="30"/>
        <end position="215"/>
    </location>
</feature>
<dbReference type="AlphaFoldDB" id="A0A8X7TD21"/>
<dbReference type="InterPro" id="IPR055343">
    <property type="entry name" value="CREG_beta-barrel"/>
</dbReference>
<accession>A0A8X7TD21</accession>
<dbReference type="SUPFAM" id="SSF50475">
    <property type="entry name" value="FMN-binding split barrel"/>
    <property type="match status" value="1"/>
</dbReference>
<name>A0A8X7TD21_CANPA</name>
<dbReference type="InterPro" id="IPR012349">
    <property type="entry name" value="Split_barrel_FMN-bd"/>
</dbReference>
<keyword evidence="1" id="KW-0732">Signal</keyword>
<proteinExistence type="predicted"/>
<dbReference type="OrthoDB" id="2138282at2759"/>
<dbReference type="Proteomes" id="UP000590412">
    <property type="component" value="Unassembled WGS sequence"/>
</dbReference>
<comment type="caution">
    <text evidence="3">The sequence shown here is derived from an EMBL/GenBank/DDBJ whole genome shotgun (WGS) entry which is preliminary data.</text>
</comment>
<evidence type="ECO:0000259" key="2">
    <source>
        <dbReference type="Pfam" id="PF13883"/>
    </source>
</evidence>
<reference evidence="3" key="1">
    <citation type="submission" date="2020-03" db="EMBL/GenBank/DDBJ databases">
        <title>FDA dAtabase for Regulatory Grade micrObial Sequences (FDA-ARGOS): Supporting development and validation of Infectious Disease Dx tests.</title>
        <authorList>
            <person name="Campos J."/>
            <person name="Goldberg B."/>
            <person name="Tallon L."/>
            <person name="Sadzewicz L."/>
            <person name="Vavikolanu K."/>
            <person name="Mehta A."/>
            <person name="Aluvathingal J."/>
            <person name="Nadendla S."/>
            <person name="Nandy P."/>
            <person name="Geyer C."/>
            <person name="Yan Y."/>
            <person name="Sichtig H."/>
        </authorList>
    </citation>
    <scope>NUCLEOTIDE SEQUENCE [LARGE SCALE GENOMIC DNA]</scope>
    <source>
        <strain evidence="3">FDAARGOS_652</strain>
    </source>
</reference>
<dbReference type="EMBL" id="JABWAB010000001">
    <property type="protein sequence ID" value="KAF6059009.1"/>
    <property type="molecule type" value="Genomic_DNA"/>
</dbReference>
<organism evidence="3 4">
    <name type="scientific">Candida parapsilosis</name>
    <name type="common">Yeast</name>
    <dbReference type="NCBI Taxonomy" id="5480"/>
    <lineage>
        <taxon>Eukaryota</taxon>
        <taxon>Fungi</taxon>
        <taxon>Dikarya</taxon>
        <taxon>Ascomycota</taxon>
        <taxon>Saccharomycotina</taxon>
        <taxon>Pichiomycetes</taxon>
        <taxon>Debaryomycetaceae</taxon>
        <taxon>Candida/Lodderomyces clade</taxon>
        <taxon>Candida</taxon>
    </lineage>
</organism>
<evidence type="ECO:0000313" key="4">
    <source>
        <dbReference type="Proteomes" id="UP000590412"/>
    </source>
</evidence>
<evidence type="ECO:0000256" key="1">
    <source>
        <dbReference type="SAM" id="SignalP"/>
    </source>
</evidence>
<sequence length="235" mass="26285">MNWLLLLCSFVFTAVALPFEDVIILENDGPTNEEGASVARTLVNRESLANVATIKTWKSENGKTRHLPVVNMEYYADCDEDGDPYWLVIDVGGANQNIIKGSPFSFAIRDGDHPDWDKVASNYPGKREGSNAGSPRVQLTGKLEYVNFFNPLDPRRIKLEKCFLQRHPDSSLWLPGSVVSPHKSHWVKLKVDGVYIIGGFGDTAYIGDIEPELYHAAEIIPPSDGEELKRRVKKD</sequence>
<protein>
    <submittedName>
        <fullName evidence="3">Pyridoxamine 5'-phosphate oxidase family protein</fullName>
    </submittedName>
</protein>
<feature type="chain" id="PRO_5044694705" evidence="1">
    <location>
        <begin position="17"/>
        <end position="235"/>
    </location>
</feature>